<reference evidence="6 7" key="1">
    <citation type="submission" date="2020-07" db="EMBL/GenBank/DDBJ databases">
        <title>Genomic Encyclopedia of Type Strains, Phase IV (KMG-IV): sequencing the most valuable type-strain genomes for metagenomic binning, comparative biology and taxonomic classification.</title>
        <authorList>
            <person name="Goeker M."/>
        </authorList>
    </citation>
    <scope>NUCLEOTIDE SEQUENCE [LARGE SCALE GENOMIC DNA]</scope>
    <source>
        <strain evidence="6 7">DSM 45533</strain>
    </source>
</reference>
<feature type="transmembrane region" description="Helical" evidence="4">
    <location>
        <begin position="92"/>
        <end position="114"/>
    </location>
</feature>
<feature type="domain" description="Signal transduction histidine kinase subgroup 3 dimerisation and phosphoacceptor" evidence="5">
    <location>
        <begin position="460"/>
        <end position="520"/>
    </location>
</feature>
<dbReference type="GO" id="GO:0000155">
    <property type="term" value="F:phosphorelay sensor kinase activity"/>
    <property type="evidence" value="ECO:0007669"/>
    <property type="project" value="InterPro"/>
</dbReference>
<dbReference type="Gene3D" id="3.30.565.10">
    <property type="entry name" value="Histidine kinase-like ATPase, C-terminal domain"/>
    <property type="match status" value="1"/>
</dbReference>
<keyword evidence="4" id="KW-0472">Membrane</keyword>
<protein>
    <submittedName>
        <fullName evidence="6">Signal transduction histidine kinase</fullName>
    </submittedName>
</protein>
<dbReference type="InterPro" id="IPR050482">
    <property type="entry name" value="Sensor_HK_TwoCompSys"/>
</dbReference>
<dbReference type="PANTHER" id="PTHR24421">
    <property type="entry name" value="NITRATE/NITRITE SENSOR PROTEIN NARX-RELATED"/>
    <property type="match status" value="1"/>
</dbReference>
<dbReference type="Proteomes" id="UP000530928">
    <property type="component" value="Unassembled WGS sequence"/>
</dbReference>
<proteinExistence type="predicted"/>
<gene>
    <name evidence="6" type="ORF">HNR30_008016</name>
</gene>
<dbReference type="Gene3D" id="6.10.250.2870">
    <property type="match status" value="1"/>
</dbReference>
<dbReference type="GO" id="GO:0016020">
    <property type="term" value="C:membrane"/>
    <property type="evidence" value="ECO:0007669"/>
    <property type="project" value="InterPro"/>
</dbReference>
<feature type="transmembrane region" description="Helical" evidence="4">
    <location>
        <begin position="32"/>
        <end position="53"/>
    </location>
</feature>
<keyword evidence="7" id="KW-1185">Reference proteome</keyword>
<evidence type="ECO:0000256" key="3">
    <source>
        <dbReference type="ARBA" id="ARBA00023012"/>
    </source>
</evidence>
<feature type="transmembrane region" description="Helical" evidence="4">
    <location>
        <begin position="290"/>
        <end position="308"/>
    </location>
</feature>
<organism evidence="6 7">
    <name type="scientific">Nonomuraea soli</name>
    <dbReference type="NCBI Taxonomy" id="1032476"/>
    <lineage>
        <taxon>Bacteria</taxon>
        <taxon>Bacillati</taxon>
        <taxon>Actinomycetota</taxon>
        <taxon>Actinomycetes</taxon>
        <taxon>Streptosporangiales</taxon>
        <taxon>Streptosporangiaceae</taxon>
        <taxon>Nonomuraea</taxon>
    </lineage>
</organism>
<feature type="transmembrane region" description="Helical" evidence="4">
    <location>
        <begin position="418"/>
        <end position="441"/>
    </location>
</feature>
<dbReference type="InterPro" id="IPR036890">
    <property type="entry name" value="HATPase_C_sf"/>
</dbReference>
<sequence>MVPSDERASATPLPAWSPGATEARGVLMAPTLARTIVAVVFCGFAGIALLWVLELGHTGGEVALAAALLIALLSLQYFCFGHPGTDLRSPAAYAALGAQALLVYLPLLLFQGAWISLPSFLAGVLLLMFPQRVAWPLFALVVLGTGVAKYVDNGVWLDVTYILVNTATAGLYIYGLTRLARLVTALYEARDELARSAVAHERLRFARELNDSLGLSLSEITLKGQAALRLLGPQPDRAARELGEILEISRRMLADVRSIARENREAASEDLPADAGLEATASDTQAATRLAGGLVVAVMVGLFLQAVMRQLFQPQDVWELTLAAGCIAAALGLQVGYFSRSATRAPAPTGYLPLAVLAVLVYLPTLLFQQPWSGVQGFLAGSALLVLRPALGWSVFAAVVASMAWIEAGFGGNLPLDFNHVLVTMDLGLITYGLIWMARLVHHLGAIRRQLAEAALASTRLRLAQDLHDLLGLSLSAITLTCDLAHRLIARDPDRARAVLGQAMEISHHALTEARTVAGDRHQMSLEAECVTTRALLVAAGLDVTMEVRQADGELPAEVGTVLAMVLREGVTNVLRHSTGRLCEITVTHEGGQARLRIVNDGEPGEADRQGSGIRNMSERVAALGGVLVAGPGDDGRFVLSASIPRASGDEPDTTS</sequence>
<dbReference type="Pfam" id="PF07730">
    <property type="entry name" value="HisKA_3"/>
    <property type="match status" value="2"/>
</dbReference>
<keyword evidence="2 6" id="KW-0418">Kinase</keyword>
<keyword evidence="4" id="KW-0812">Transmembrane</keyword>
<evidence type="ECO:0000256" key="2">
    <source>
        <dbReference type="ARBA" id="ARBA00022777"/>
    </source>
</evidence>
<keyword evidence="1" id="KW-0808">Transferase</keyword>
<feature type="transmembrane region" description="Helical" evidence="4">
    <location>
        <begin position="350"/>
        <end position="368"/>
    </location>
</feature>
<feature type="transmembrane region" description="Helical" evidence="4">
    <location>
        <begin position="120"/>
        <end position="143"/>
    </location>
</feature>
<evidence type="ECO:0000256" key="1">
    <source>
        <dbReference type="ARBA" id="ARBA00022679"/>
    </source>
</evidence>
<dbReference type="SUPFAM" id="SSF55874">
    <property type="entry name" value="ATPase domain of HSP90 chaperone/DNA topoisomerase II/histidine kinase"/>
    <property type="match status" value="1"/>
</dbReference>
<evidence type="ECO:0000313" key="7">
    <source>
        <dbReference type="Proteomes" id="UP000530928"/>
    </source>
</evidence>
<comment type="caution">
    <text evidence="6">The sequence shown here is derived from an EMBL/GenBank/DDBJ whole genome shotgun (WGS) entry which is preliminary data.</text>
</comment>
<dbReference type="InterPro" id="IPR011712">
    <property type="entry name" value="Sig_transdc_His_kin_sub3_dim/P"/>
</dbReference>
<feature type="domain" description="Signal transduction histidine kinase subgroup 3 dimerisation and phosphoacceptor" evidence="5">
    <location>
        <begin position="201"/>
        <end position="266"/>
    </location>
</feature>
<dbReference type="GO" id="GO:0046983">
    <property type="term" value="F:protein dimerization activity"/>
    <property type="evidence" value="ECO:0007669"/>
    <property type="project" value="InterPro"/>
</dbReference>
<dbReference type="RefSeq" id="WP_181615347.1">
    <property type="nucleotide sequence ID" value="NZ_BAABAM010000008.1"/>
</dbReference>
<dbReference type="EMBL" id="JACDUR010000009">
    <property type="protein sequence ID" value="MBA2896625.1"/>
    <property type="molecule type" value="Genomic_DNA"/>
</dbReference>
<accession>A0A7W0CSS7</accession>
<dbReference type="AlphaFoldDB" id="A0A7W0CSS7"/>
<name>A0A7W0CSS7_9ACTN</name>
<dbReference type="Gene3D" id="1.20.5.1930">
    <property type="match status" value="1"/>
</dbReference>
<evidence type="ECO:0000256" key="4">
    <source>
        <dbReference type="SAM" id="Phobius"/>
    </source>
</evidence>
<keyword evidence="4" id="KW-1133">Transmembrane helix</keyword>
<feature type="transmembrane region" description="Helical" evidence="4">
    <location>
        <begin position="380"/>
        <end position="406"/>
    </location>
</feature>
<keyword evidence="3" id="KW-0902">Two-component regulatory system</keyword>
<feature type="transmembrane region" description="Helical" evidence="4">
    <location>
        <begin position="59"/>
        <end position="80"/>
    </location>
</feature>
<evidence type="ECO:0000259" key="5">
    <source>
        <dbReference type="Pfam" id="PF07730"/>
    </source>
</evidence>
<dbReference type="CDD" id="cd16917">
    <property type="entry name" value="HATPase_UhpB-NarQ-NarX-like"/>
    <property type="match status" value="1"/>
</dbReference>
<evidence type="ECO:0000313" key="6">
    <source>
        <dbReference type="EMBL" id="MBA2896625.1"/>
    </source>
</evidence>
<feature type="transmembrane region" description="Helical" evidence="4">
    <location>
        <begin position="155"/>
        <end position="174"/>
    </location>
</feature>
<feature type="transmembrane region" description="Helical" evidence="4">
    <location>
        <begin position="320"/>
        <end position="338"/>
    </location>
</feature>
<dbReference type="PANTHER" id="PTHR24421:SF63">
    <property type="entry name" value="SENSOR HISTIDINE KINASE DESK"/>
    <property type="match status" value="1"/>
</dbReference>